<accession>A0ABQ6GPE8</accession>
<organism evidence="1 2">
    <name type="scientific">Thalassotalea insulae</name>
    <dbReference type="NCBI Taxonomy" id="2056778"/>
    <lineage>
        <taxon>Bacteria</taxon>
        <taxon>Pseudomonadati</taxon>
        <taxon>Pseudomonadota</taxon>
        <taxon>Gammaproteobacteria</taxon>
        <taxon>Alteromonadales</taxon>
        <taxon>Colwelliaceae</taxon>
        <taxon>Thalassotalea</taxon>
    </lineage>
</organism>
<protein>
    <submittedName>
        <fullName evidence="1">Uncharacterized protein</fullName>
    </submittedName>
</protein>
<dbReference type="Proteomes" id="UP001157186">
    <property type="component" value="Unassembled WGS sequence"/>
</dbReference>
<dbReference type="EMBL" id="BSST01000001">
    <property type="protein sequence ID" value="GLX77756.1"/>
    <property type="molecule type" value="Genomic_DNA"/>
</dbReference>
<sequence length="110" mass="12414">MDISLTNTNPQFIYILQHSFITDVVRVGASEKHPELIAQELSHKINLPGEYQVISSMHCANAQSASALIKQSIKHYQTAGGFYQLTPEHALKYIKRDTMRIPVTVTFNNN</sequence>
<comment type="caution">
    <text evidence="1">The sequence shown here is derived from an EMBL/GenBank/DDBJ whole genome shotgun (WGS) entry which is preliminary data.</text>
</comment>
<evidence type="ECO:0000313" key="1">
    <source>
        <dbReference type="EMBL" id="GLX77756.1"/>
    </source>
</evidence>
<evidence type="ECO:0000313" key="2">
    <source>
        <dbReference type="Proteomes" id="UP001157186"/>
    </source>
</evidence>
<name>A0ABQ6GPE8_9GAMM</name>
<reference evidence="1 2" key="1">
    <citation type="submission" date="2023-03" db="EMBL/GenBank/DDBJ databases">
        <title>Draft genome sequence of Thalassotalea insulae KCTC 62186T.</title>
        <authorList>
            <person name="Sawabe T."/>
        </authorList>
    </citation>
    <scope>NUCLEOTIDE SEQUENCE [LARGE SCALE GENOMIC DNA]</scope>
    <source>
        <strain evidence="1 2">KCTC 62186</strain>
    </source>
</reference>
<proteinExistence type="predicted"/>
<keyword evidence="2" id="KW-1185">Reference proteome</keyword>
<dbReference type="RefSeq" id="WP_284243649.1">
    <property type="nucleotide sequence ID" value="NZ_BSST01000001.1"/>
</dbReference>
<gene>
    <name evidence="1" type="ORF">tinsulaeT_10960</name>
</gene>